<evidence type="ECO:0000313" key="3">
    <source>
        <dbReference type="EMBL" id="MBU5669430.1"/>
    </source>
</evidence>
<keyword evidence="4" id="KW-1185">Reference proteome</keyword>
<proteinExistence type="predicted"/>
<feature type="chain" id="PRO_5046700551" description="Lipoprotein" evidence="2">
    <location>
        <begin position="20"/>
        <end position="157"/>
    </location>
</feature>
<dbReference type="RefSeq" id="WP_216549263.1">
    <property type="nucleotide sequence ID" value="NZ_JAHLQO010000004.1"/>
</dbReference>
<sequence>MKKITLILLSIVLSLGLMACGNKTKTDVKTNSASKVSTQTSANETEEENLSTSNFDKELIDGLIKESDYISRLRLQTSTAEGVNATFIRDYRGDLSKIDITIPKTLSPGKEYIVFYKDDQNGDVVPTEREGVFIELNGDKDTNLTYVEKKFGTTNSK</sequence>
<keyword evidence="2" id="KW-0732">Signal</keyword>
<accession>A0ABS6FGZ7</accession>
<feature type="compositionally biased region" description="Polar residues" evidence="1">
    <location>
        <begin position="29"/>
        <end position="39"/>
    </location>
</feature>
<reference evidence="3 4" key="1">
    <citation type="submission" date="2021-06" db="EMBL/GenBank/DDBJ databases">
        <authorList>
            <person name="Sun Q."/>
            <person name="Li D."/>
        </authorList>
    </citation>
    <scope>NUCLEOTIDE SEQUENCE [LARGE SCALE GENOMIC DNA]</scope>
    <source>
        <strain evidence="3 4">MSJ-1</strain>
    </source>
</reference>
<evidence type="ECO:0000256" key="1">
    <source>
        <dbReference type="SAM" id="MobiDB-lite"/>
    </source>
</evidence>
<dbReference type="Proteomes" id="UP000783742">
    <property type="component" value="Unassembled WGS sequence"/>
</dbReference>
<evidence type="ECO:0000313" key="4">
    <source>
        <dbReference type="Proteomes" id="UP000783742"/>
    </source>
</evidence>
<protein>
    <recommendedName>
        <fullName evidence="5">Lipoprotein</fullName>
    </recommendedName>
</protein>
<dbReference type="PROSITE" id="PS51257">
    <property type="entry name" value="PROKAR_LIPOPROTEIN"/>
    <property type="match status" value="1"/>
</dbReference>
<name>A0ABS6FGZ7_9FIRM</name>
<feature type="signal peptide" evidence="2">
    <location>
        <begin position="1"/>
        <end position="19"/>
    </location>
</feature>
<comment type="caution">
    <text evidence="3">The sequence shown here is derived from an EMBL/GenBank/DDBJ whole genome shotgun (WGS) entry which is preliminary data.</text>
</comment>
<dbReference type="EMBL" id="JAHLQO010000004">
    <property type="protein sequence ID" value="MBU5669430.1"/>
    <property type="molecule type" value="Genomic_DNA"/>
</dbReference>
<feature type="region of interest" description="Disordered" evidence="1">
    <location>
        <begin position="28"/>
        <end position="50"/>
    </location>
</feature>
<evidence type="ECO:0008006" key="5">
    <source>
        <dbReference type="Google" id="ProtNLM"/>
    </source>
</evidence>
<organism evidence="3 4">
    <name type="scientific">Peptoniphilus ovalis</name>
    <dbReference type="NCBI Taxonomy" id="2841503"/>
    <lineage>
        <taxon>Bacteria</taxon>
        <taxon>Bacillati</taxon>
        <taxon>Bacillota</taxon>
        <taxon>Tissierellia</taxon>
        <taxon>Tissierellales</taxon>
        <taxon>Peptoniphilaceae</taxon>
        <taxon>Peptoniphilus</taxon>
    </lineage>
</organism>
<evidence type="ECO:0000256" key="2">
    <source>
        <dbReference type="SAM" id="SignalP"/>
    </source>
</evidence>
<gene>
    <name evidence="3" type="ORF">KQI68_06200</name>
</gene>